<dbReference type="PANTHER" id="PTHR23402">
    <property type="entry name" value="PROTEASE FAMILY C15 PYROGLUTAMYL-PEPTIDASE I-RELATED"/>
    <property type="match status" value="1"/>
</dbReference>
<name>B8C3M3_THAPS</name>
<dbReference type="PANTHER" id="PTHR23402:SF1">
    <property type="entry name" value="PYROGLUTAMYL-PEPTIDASE I"/>
    <property type="match status" value="1"/>
</dbReference>
<dbReference type="GO" id="GO:0006508">
    <property type="term" value="P:proteolysis"/>
    <property type="evidence" value="ECO:0007669"/>
    <property type="project" value="UniProtKB-KW"/>
</dbReference>
<dbReference type="RefSeq" id="XP_002290393.1">
    <property type="nucleotide sequence ID" value="XM_002290357.1"/>
</dbReference>
<keyword evidence="2" id="KW-0645">Protease</keyword>
<dbReference type="EMBL" id="CM000642">
    <property type="protein sequence ID" value="EED92145.1"/>
    <property type="molecule type" value="Genomic_DNA"/>
</dbReference>
<sequence length="193" mass="21095">METSAEAVRKEVCEMYTRVCSKGNASVVEAAAATSSSSTAAEGGITIVFLHLGVNYRGTQFQLEQCGYNDATFRIPDERGYQPTGECIIAGNKFGKCFTASLDLQTICKKLQNDNDDENNPSVTISTNPGRFVCNYTYCLSLNQSQTVSKEGNTTKTASLFVHVPPFEVASEDVQFEFVIRIMKAIEGHLCSQ</sequence>
<evidence type="ECO:0000256" key="1">
    <source>
        <dbReference type="ARBA" id="ARBA00006641"/>
    </source>
</evidence>
<accession>B8C3M3</accession>
<proteinExistence type="inferred from homology"/>
<dbReference type="FunFam" id="3.40.630.20:FF:000003">
    <property type="entry name" value="Pyrrolidone-carboxylate peptidase isoform A"/>
    <property type="match status" value="1"/>
</dbReference>
<protein>
    <submittedName>
        <fullName evidence="5">Uncharacterized protein</fullName>
    </submittedName>
</protein>
<keyword evidence="4" id="KW-0788">Thiol protease</keyword>
<dbReference type="GO" id="GO:0008234">
    <property type="term" value="F:cysteine-type peptidase activity"/>
    <property type="evidence" value="ECO:0007669"/>
    <property type="project" value="UniProtKB-KW"/>
</dbReference>
<dbReference type="SUPFAM" id="SSF53182">
    <property type="entry name" value="Pyrrolidone carboxyl peptidase (pyroglutamate aminopeptidase)"/>
    <property type="match status" value="1"/>
</dbReference>
<evidence type="ECO:0000256" key="2">
    <source>
        <dbReference type="ARBA" id="ARBA00022670"/>
    </source>
</evidence>
<dbReference type="AlphaFoldDB" id="B8C3M3"/>
<dbReference type="Gene3D" id="3.40.630.20">
    <property type="entry name" value="Peptidase C15, pyroglutamyl peptidase I-like"/>
    <property type="match status" value="1"/>
</dbReference>
<dbReference type="HOGENOM" id="CLU_070714_0_0_1"/>
<comment type="similarity">
    <text evidence="1">Belongs to the peptidase C15 family.</text>
</comment>
<evidence type="ECO:0000313" key="6">
    <source>
        <dbReference type="Proteomes" id="UP000001449"/>
    </source>
</evidence>
<dbReference type="Pfam" id="PF01470">
    <property type="entry name" value="Peptidase_C15"/>
    <property type="match status" value="1"/>
</dbReference>
<evidence type="ECO:0000256" key="4">
    <source>
        <dbReference type="ARBA" id="ARBA00022807"/>
    </source>
</evidence>
<dbReference type="KEGG" id="tps:THAPSDRAFT_5692"/>
<keyword evidence="6" id="KW-1185">Reference proteome</keyword>
<dbReference type="InterPro" id="IPR016125">
    <property type="entry name" value="Peptidase_C15-like"/>
</dbReference>
<evidence type="ECO:0000313" key="5">
    <source>
        <dbReference type="EMBL" id="EED92145.1"/>
    </source>
</evidence>
<gene>
    <name evidence="5" type="ORF">THAPSDRAFT_5692</name>
</gene>
<dbReference type="InterPro" id="IPR036440">
    <property type="entry name" value="Peptidase_C15-like_sf"/>
</dbReference>
<evidence type="ECO:0000256" key="3">
    <source>
        <dbReference type="ARBA" id="ARBA00022801"/>
    </source>
</evidence>
<dbReference type="OMA" id="PGRFVCN"/>
<keyword evidence="3" id="KW-0378">Hydrolase</keyword>
<dbReference type="InParanoid" id="B8C3M3"/>
<dbReference type="GeneID" id="7445232"/>
<reference evidence="5 6" key="1">
    <citation type="journal article" date="2004" name="Science">
        <title>The genome of the diatom Thalassiosira pseudonana: ecology, evolution, and metabolism.</title>
        <authorList>
            <person name="Armbrust E.V."/>
            <person name="Berges J.A."/>
            <person name="Bowler C."/>
            <person name="Green B.R."/>
            <person name="Martinez D."/>
            <person name="Putnam N.H."/>
            <person name="Zhou S."/>
            <person name="Allen A.E."/>
            <person name="Apt K.E."/>
            <person name="Bechner M."/>
            <person name="Brzezinski M.A."/>
            <person name="Chaal B.K."/>
            <person name="Chiovitti A."/>
            <person name="Davis A.K."/>
            <person name="Demarest M.S."/>
            <person name="Detter J.C."/>
            <person name="Glavina T."/>
            <person name="Goodstein D."/>
            <person name="Hadi M.Z."/>
            <person name="Hellsten U."/>
            <person name="Hildebrand M."/>
            <person name="Jenkins B.D."/>
            <person name="Jurka J."/>
            <person name="Kapitonov V.V."/>
            <person name="Kroger N."/>
            <person name="Lau W.W."/>
            <person name="Lane T.W."/>
            <person name="Larimer F.W."/>
            <person name="Lippmeier J.C."/>
            <person name="Lucas S."/>
            <person name="Medina M."/>
            <person name="Montsant A."/>
            <person name="Obornik M."/>
            <person name="Parker M.S."/>
            <person name="Palenik B."/>
            <person name="Pazour G.J."/>
            <person name="Richardson P.M."/>
            <person name="Rynearson T.A."/>
            <person name="Saito M.A."/>
            <person name="Schwartz D.C."/>
            <person name="Thamatrakoln K."/>
            <person name="Valentin K."/>
            <person name="Vardi A."/>
            <person name="Wilkerson F.P."/>
            <person name="Rokhsar D.S."/>
        </authorList>
    </citation>
    <scope>NUCLEOTIDE SEQUENCE [LARGE SCALE GENOMIC DNA]</scope>
    <source>
        <strain evidence="5 6">CCMP1335</strain>
    </source>
</reference>
<dbReference type="eggNOG" id="KOG4755">
    <property type="taxonomic scope" value="Eukaryota"/>
</dbReference>
<reference evidence="5 6" key="2">
    <citation type="journal article" date="2008" name="Nature">
        <title>The Phaeodactylum genome reveals the evolutionary history of diatom genomes.</title>
        <authorList>
            <person name="Bowler C."/>
            <person name="Allen A.E."/>
            <person name="Badger J.H."/>
            <person name="Grimwood J."/>
            <person name="Jabbari K."/>
            <person name="Kuo A."/>
            <person name="Maheswari U."/>
            <person name="Martens C."/>
            <person name="Maumus F."/>
            <person name="Otillar R.P."/>
            <person name="Rayko E."/>
            <person name="Salamov A."/>
            <person name="Vandepoele K."/>
            <person name="Beszteri B."/>
            <person name="Gruber A."/>
            <person name="Heijde M."/>
            <person name="Katinka M."/>
            <person name="Mock T."/>
            <person name="Valentin K."/>
            <person name="Verret F."/>
            <person name="Berges J.A."/>
            <person name="Brownlee C."/>
            <person name="Cadoret J.P."/>
            <person name="Chiovitti A."/>
            <person name="Choi C.J."/>
            <person name="Coesel S."/>
            <person name="De Martino A."/>
            <person name="Detter J.C."/>
            <person name="Durkin C."/>
            <person name="Falciatore A."/>
            <person name="Fournet J."/>
            <person name="Haruta M."/>
            <person name="Huysman M.J."/>
            <person name="Jenkins B.D."/>
            <person name="Jiroutova K."/>
            <person name="Jorgensen R.E."/>
            <person name="Joubert Y."/>
            <person name="Kaplan A."/>
            <person name="Kroger N."/>
            <person name="Kroth P.G."/>
            <person name="La Roche J."/>
            <person name="Lindquist E."/>
            <person name="Lommer M."/>
            <person name="Martin-Jezequel V."/>
            <person name="Lopez P.J."/>
            <person name="Lucas S."/>
            <person name="Mangogna M."/>
            <person name="McGinnis K."/>
            <person name="Medlin L.K."/>
            <person name="Montsant A."/>
            <person name="Oudot-Le Secq M.P."/>
            <person name="Napoli C."/>
            <person name="Obornik M."/>
            <person name="Parker M.S."/>
            <person name="Petit J.L."/>
            <person name="Porcel B.M."/>
            <person name="Poulsen N."/>
            <person name="Robison M."/>
            <person name="Rychlewski L."/>
            <person name="Rynearson T.A."/>
            <person name="Schmutz J."/>
            <person name="Shapiro H."/>
            <person name="Siaut M."/>
            <person name="Stanley M."/>
            <person name="Sussman M.R."/>
            <person name="Taylor A.R."/>
            <person name="Vardi A."/>
            <person name="von Dassow P."/>
            <person name="Vyverman W."/>
            <person name="Willis A."/>
            <person name="Wyrwicz L.S."/>
            <person name="Rokhsar D.S."/>
            <person name="Weissenbach J."/>
            <person name="Armbrust E.V."/>
            <person name="Green B.R."/>
            <person name="Van de Peer Y."/>
            <person name="Grigoriev I.V."/>
        </authorList>
    </citation>
    <scope>NUCLEOTIDE SEQUENCE [LARGE SCALE GENOMIC DNA]</scope>
    <source>
        <strain evidence="5 6">CCMP1335</strain>
    </source>
</reference>
<dbReference type="PaxDb" id="35128-Thaps5692"/>
<dbReference type="Proteomes" id="UP000001449">
    <property type="component" value="Chromosome 5"/>
</dbReference>
<organism evidence="5 6">
    <name type="scientific">Thalassiosira pseudonana</name>
    <name type="common">Marine diatom</name>
    <name type="synonym">Cyclotella nana</name>
    <dbReference type="NCBI Taxonomy" id="35128"/>
    <lineage>
        <taxon>Eukaryota</taxon>
        <taxon>Sar</taxon>
        <taxon>Stramenopiles</taxon>
        <taxon>Ochrophyta</taxon>
        <taxon>Bacillariophyta</taxon>
        <taxon>Coscinodiscophyceae</taxon>
        <taxon>Thalassiosirophycidae</taxon>
        <taxon>Thalassiosirales</taxon>
        <taxon>Thalassiosiraceae</taxon>
        <taxon>Thalassiosira</taxon>
    </lineage>
</organism>